<dbReference type="Proteomes" id="UP000289954">
    <property type="component" value="Unassembled WGS sequence"/>
</dbReference>
<evidence type="ECO:0000259" key="3">
    <source>
        <dbReference type="Pfam" id="PF24481"/>
    </source>
</evidence>
<dbReference type="PANTHER" id="PTHR39082">
    <property type="entry name" value="PHOSPHOLIPASE C-BETA-2-RELATED"/>
    <property type="match status" value="1"/>
</dbReference>
<protein>
    <submittedName>
        <fullName evidence="4">Uncharacterized protein</fullName>
    </submittedName>
</protein>
<dbReference type="InterPro" id="IPR003743">
    <property type="entry name" value="Zf-RING_7"/>
</dbReference>
<dbReference type="InterPro" id="IPR052376">
    <property type="entry name" value="Oxidative_Scav/Glycosyltrans"/>
</dbReference>
<dbReference type="InterPro" id="IPR056003">
    <property type="entry name" value="CT398_CC_hairpin"/>
</dbReference>
<keyword evidence="5" id="KW-1185">Reference proteome</keyword>
<evidence type="ECO:0000313" key="4">
    <source>
        <dbReference type="EMBL" id="GCE77028.1"/>
    </source>
</evidence>
<dbReference type="Pfam" id="PF02591">
    <property type="entry name" value="Zn_ribbon_9"/>
    <property type="match status" value="1"/>
</dbReference>
<feature type="domain" description="C4-type zinc ribbon" evidence="2">
    <location>
        <begin position="205"/>
        <end position="239"/>
    </location>
</feature>
<dbReference type="Pfam" id="PF24481">
    <property type="entry name" value="CT398_CC"/>
    <property type="match status" value="1"/>
</dbReference>
<name>A0A402DSD5_9CELL</name>
<dbReference type="OrthoDB" id="9784388at2"/>
<feature type="coiled-coil region" evidence="1">
    <location>
        <begin position="52"/>
        <end position="117"/>
    </location>
</feature>
<accession>A0A402DSD5</accession>
<evidence type="ECO:0000313" key="5">
    <source>
        <dbReference type="Proteomes" id="UP000289954"/>
    </source>
</evidence>
<dbReference type="Gene3D" id="1.10.287.1490">
    <property type="match status" value="1"/>
</dbReference>
<gene>
    <name evidence="4" type="ORF">CBZ_20840</name>
</gene>
<dbReference type="AlphaFoldDB" id="A0A402DSD5"/>
<sequence length="249" mass="27278">MTTAPAADQRRLLDVQALDTTLDQLAHRRRSLPELARLLELDAQLADLHTALVTSRTAAEDLRRELTKAEADVEQVRVRAARDQARLDSGQGSPKDLQALQSELVALGRRQSDLEEVELEVMERLEVHEGALAEVASAHDALLAQKTAVAADRDAAFRDIDAEAERVRASRATTAQGLDEKLVALYEKLRGQLGGLGAAPLRGRRCEGCRLELNPLDLDAIRSKAEDQVVRCEECGRILVRLPESSAQA</sequence>
<organism evidence="4 5">
    <name type="scientific">Cellulomonas biazotea</name>
    <dbReference type="NCBI Taxonomy" id="1709"/>
    <lineage>
        <taxon>Bacteria</taxon>
        <taxon>Bacillati</taxon>
        <taxon>Actinomycetota</taxon>
        <taxon>Actinomycetes</taxon>
        <taxon>Micrococcales</taxon>
        <taxon>Cellulomonadaceae</taxon>
        <taxon>Cellulomonas</taxon>
    </lineage>
</organism>
<comment type="caution">
    <text evidence="4">The sequence shown here is derived from an EMBL/GenBank/DDBJ whole genome shotgun (WGS) entry which is preliminary data.</text>
</comment>
<dbReference type="PANTHER" id="PTHR39082:SF1">
    <property type="entry name" value="SCAVENGER RECEPTOR CLASS A MEMBER 3"/>
    <property type="match status" value="1"/>
</dbReference>
<dbReference type="EMBL" id="BIMR01000164">
    <property type="protein sequence ID" value="GCE77028.1"/>
    <property type="molecule type" value="Genomic_DNA"/>
</dbReference>
<dbReference type="RefSeq" id="WP_130781631.1">
    <property type="nucleotide sequence ID" value="NZ_BIMR01000164.1"/>
</dbReference>
<keyword evidence="1" id="KW-0175">Coiled coil</keyword>
<feature type="domain" description="CT398-like coiled coil hairpin" evidence="3">
    <location>
        <begin position="15"/>
        <end position="193"/>
    </location>
</feature>
<evidence type="ECO:0000256" key="1">
    <source>
        <dbReference type="SAM" id="Coils"/>
    </source>
</evidence>
<proteinExistence type="predicted"/>
<reference evidence="4 5" key="1">
    <citation type="submission" date="2019-01" db="EMBL/GenBank/DDBJ databases">
        <title>Draft genome sequence of Cellulomonas takizawaensis strain TKZ-21.</title>
        <authorList>
            <person name="Yamamura H."/>
            <person name="Hayashi T."/>
            <person name="Hamada M."/>
            <person name="Serisawa Y."/>
            <person name="Matsuyama K."/>
            <person name="Nakagawa Y."/>
            <person name="Otoguro M."/>
            <person name="Yanagida F."/>
            <person name="Hayakawa M."/>
        </authorList>
    </citation>
    <scope>NUCLEOTIDE SEQUENCE [LARGE SCALE GENOMIC DNA]</scope>
    <source>
        <strain evidence="4 5">NBRC12680</strain>
    </source>
</reference>
<evidence type="ECO:0000259" key="2">
    <source>
        <dbReference type="Pfam" id="PF02591"/>
    </source>
</evidence>